<dbReference type="PANTHER" id="PTHR11203:SF11">
    <property type="entry name" value="CLEAVAGE AND POLYADENYLATION SPECIFICITY FACTOR SUBUNIT 3"/>
    <property type="match status" value="1"/>
</dbReference>
<dbReference type="InterPro" id="IPR050698">
    <property type="entry name" value="MBL"/>
</dbReference>
<keyword evidence="5" id="KW-0539">Nucleus</keyword>
<feature type="domain" description="Metallo-beta-lactamase" evidence="6">
    <location>
        <begin position="26"/>
        <end position="235"/>
    </location>
</feature>
<dbReference type="InterPro" id="IPR011108">
    <property type="entry name" value="RMMBL"/>
</dbReference>
<dbReference type="PANTHER" id="PTHR11203">
    <property type="entry name" value="CLEAVAGE AND POLYADENYLATION SPECIFICITY FACTOR FAMILY MEMBER"/>
    <property type="match status" value="1"/>
</dbReference>
<comment type="subcellular location">
    <subcellularLocation>
        <location evidence="1">Nucleus</location>
    </subcellularLocation>
</comment>
<keyword evidence="3" id="KW-0540">Nuclease</keyword>
<feature type="domain" description="Beta-Casp" evidence="7">
    <location>
        <begin position="247"/>
        <end position="370"/>
    </location>
</feature>
<comment type="caution">
    <text evidence="9">The sequence shown here is derived from an EMBL/GenBank/DDBJ whole genome shotgun (WGS) entry which is preliminary data.</text>
</comment>
<evidence type="ECO:0000256" key="2">
    <source>
        <dbReference type="ARBA" id="ARBA00022664"/>
    </source>
</evidence>
<dbReference type="EMBL" id="CAXHTA020000002">
    <property type="protein sequence ID" value="CAL5219351.1"/>
    <property type="molecule type" value="Genomic_DNA"/>
</dbReference>
<dbReference type="SMART" id="SM01098">
    <property type="entry name" value="CPSF73-100_C"/>
    <property type="match status" value="1"/>
</dbReference>
<organism evidence="9 10">
    <name type="scientific">Coccomyxa viridis</name>
    <dbReference type="NCBI Taxonomy" id="1274662"/>
    <lineage>
        <taxon>Eukaryota</taxon>
        <taxon>Viridiplantae</taxon>
        <taxon>Chlorophyta</taxon>
        <taxon>core chlorophytes</taxon>
        <taxon>Trebouxiophyceae</taxon>
        <taxon>Trebouxiophyceae incertae sedis</taxon>
        <taxon>Coccomyxaceae</taxon>
        <taxon>Coccomyxa</taxon>
    </lineage>
</organism>
<dbReference type="SUPFAM" id="SSF56281">
    <property type="entry name" value="Metallo-hydrolase/oxidoreductase"/>
    <property type="match status" value="1"/>
</dbReference>
<dbReference type="SMART" id="SM00849">
    <property type="entry name" value="Lactamase_B"/>
    <property type="match status" value="1"/>
</dbReference>
<dbReference type="CDD" id="cd16292">
    <property type="entry name" value="CPSF3-like_MBL-fold"/>
    <property type="match status" value="1"/>
</dbReference>
<dbReference type="InterPro" id="IPR036866">
    <property type="entry name" value="RibonucZ/Hydroxyglut_hydro"/>
</dbReference>
<reference evidence="9 10" key="1">
    <citation type="submission" date="2024-06" db="EMBL/GenBank/DDBJ databases">
        <authorList>
            <person name="Kraege A."/>
            <person name="Thomma B."/>
        </authorList>
    </citation>
    <scope>NUCLEOTIDE SEQUENCE [LARGE SCALE GENOMIC DNA]</scope>
</reference>
<dbReference type="Pfam" id="PF10996">
    <property type="entry name" value="Beta-Casp"/>
    <property type="match status" value="1"/>
</dbReference>
<feature type="domain" description="Pre-mRNA 3'-end-processing endonuclease polyadenylation factor C-term" evidence="8">
    <location>
        <begin position="479"/>
        <end position="701"/>
    </location>
</feature>
<dbReference type="InterPro" id="IPR022712">
    <property type="entry name" value="Beta_Casp"/>
</dbReference>
<dbReference type="Proteomes" id="UP001497392">
    <property type="component" value="Unassembled WGS sequence"/>
</dbReference>
<dbReference type="Pfam" id="PF16661">
    <property type="entry name" value="Lactamase_B_6"/>
    <property type="match status" value="1"/>
</dbReference>
<evidence type="ECO:0000259" key="6">
    <source>
        <dbReference type="SMART" id="SM00849"/>
    </source>
</evidence>
<evidence type="ECO:0000256" key="3">
    <source>
        <dbReference type="ARBA" id="ARBA00022722"/>
    </source>
</evidence>
<name>A0ABP1FKA8_9CHLO</name>
<dbReference type="SMART" id="SM01027">
    <property type="entry name" value="Beta-Casp"/>
    <property type="match status" value="1"/>
</dbReference>
<keyword evidence="2" id="KW-0507">mRNA processing</keyword>
<proteinExistence type="predicted"/>
<evidence type="ECO:0000259" key="7">
    <source>
        <dbReference type="SMART" id="SM01027"/>
    </source>
</evidence>
<evidence type="ECO:0000256" key="4">
    <source>
        <dbReference type="ARBA" id="ARBA00022801"/>
    </source>
</evidence>
<dbReference type="Gene3D" id="3.60.15.10">
    <property type="entry name" value="Ribonuclease Z/Hydroxyacylglutathione hydrolase-like"/>
    <property type="match status" value="1"/>
</dbReference>
<evidence type="ECO:0000256" key="1">
    <source>
        <dbReference type="ARBA" id="ARBA00004123"/>
    </source>
</evidence>
<keyword evidence="10" id="KW-1185">Reference proteome</keyword>
<protein>
    <submittedName>
        <fullName evidence="9">G1167 protein</fullName>
    </submittedName>
</protein>
<gene>
    <name evidence="9" type="primary">g1167</name>
    <name evidence="9" type="ORF">VP750_LOCUS1010</name>
</gene>
<dbReference type="InterPro" id="IPR021718">
    <property type="entry name" value="CPSF73-100_C"/>
</dbReference>
<dbReference type="InterPro" id="IPR001279">
    <property type="entry name" value="Metallo-B-lactamas"/>
</dbReference>
<evidence type="ECO:0000256" key="5">
    <source>
        <dbReference type="ARBA" id="ARBA00023242"/>
    </source>
</evidence>
<evidence type="ECO:0000259" key="8">
    <source>
        <dbReference type="SMART" id="SM01098"/>
    </source>
</evidence>
<evidence type="ECO:0000313" key="9">
    <source>
        <dbReference type="EMBL" id="CAL5219351.1"/>
    </source>
</evidence>
<keyword evidence="4" id="KW-0378">Hydrolase</keyword>
<accession>A0ABP1FKA8</accession>
<evidence type="ECO:0000313" key="10">
    <source>
        <dbReference type="Proteomes" id="UP001497392"/>
    </source>
</evidence>
<dbReference type="Pfam" id="PF07521">
    <property type="entry name" value="RMMBL"/>
    <property type="match status" value="1"/>
</dbReference>
<sequence>MVKRIADNNEADRVEFIPLGAGQEVGRSCMLLKYRGKSVMLDCGIHPGYSGEHSLPYFDLIDLNEVDVMLITHFHLDHCAALPYVVGNTTFKGQIFMTHPTRQVCGMLLKDFVKVSRGSSEGLYTEKHLEEALQRTQLIDFHQTIEVNGIKVTAWRAGHVLGAAMFMVEIDGMRLLYTGDYSRAADRHMSAADLPSPKPHIVVVEATYGVSNHLPREGREQRLLSRVRAILKGGGRCLLPVVALGRAQELLLILEDHWRRNKDMQGVPIYQASGLATKALSVYQAYIEMMNEDIRTAFDQTSDNPFKLRYVTEVRTPGKLDDMGPCVVLATPSMLQSGLSRELFDSWCEDARNGIIICDFAVQGTLAREIQGTPSHVVTKAGAKVPLRMSVDVISFSAHADFRQTSGFIEALDPAHVILVHGEAVEMGRLRKELEKQADTAGRKCTLYTPKVGQPVHITHPAQHTIRVAGSLAQKKARAGAALQGVLVQQGGRHTVVAAQDLPAYTSLHPGRILQRQILSLRKPFAEVRLALEIIFEGVQGASDVGTVQATSAAGDVLRIADMLTLTHQPAAGSGSSASLILEWEGGPMGDMLADAITAVILQASGEPAVVSKAEKARRRALLEGDLKGAAAAEVSLLTAIMEAQFGPAHVEAEQGLIMMQVGDSHVVVDCKTGEVRCSEPALKARVETAVRRLMQALEPASLHAL</sequence>
<dbReference type="Gene3D" id="3.40.50.10890">
    <property type="match status" value="1"/>
</dbReference>
<dbReference type="Pfam" id="PF11718">
    <property type="entry name" value="CPSF73-100_C"/>
    <property type="match status" value="1"/>
</dbReference>